<evidence type="ECO:0000259" key="8">
    <source>
        <dbReference type="Pfam" id="PF16901"/>
    </source>
</evidence>
<evidence type="ECO:0000313" key="10">
    <source>
        <dbReference type="Proteomes" id="UP000655420"/>
    </source>
</evidence>
<dbReference type="SUPFAM" id="SSF51905">
    <property type="entry name" value="FAD/NAD(P)-binding domain"/>
    <property type="match status" value="1"/>
</dbReference>
<comment type="caution">
    <text evidence="9">The sequence shown here is derived from an EMBL/GenBank/DDBJ whole genome shotgun (WGS) entry which is preliminary data.</text>
</comment>
<keyword evidence="3 6" id="KW-0285">Flavoprotein</keyword>
<dbReference type="AlphaFoldDB" id="A0A8J7M8T2"/>
<dbReference type="Proteomes" id="UP000655420">
    <property type="component" value="Unassembled WGS sequence"/>
</dbReference>
<dbReference type="PANTHER" id="PTHR11985">
    <property type="entry name" value="GLYCEROL-3-PHOSPHATE DEHYDROGENASE"/>
    <property type="match status" value="1"/>
</dbReference>
<dbReference type="Gene3D" id="1.10.8.870">
    <property type="entry name" value="Alpha-glycerophosphate oxidase, cap domain"/>
    <property type="match status" value="1"/>
</dbReference>
<dbReference type="Pfam" id="PF16901">
    <property type="entry name" value="DAO_C"/>
    <property type="match status" value="1"/>
</dbReference>
<dbReference type="InterPro" id="IPR000447">
    <property type="entry name" value="G3P_DH_FAD-dep"/>
</dbReference>
<gene>
    <name evidence="9" type="primary">glpD</name>
    <name evidence="9" type="ORF">H0I76_13650</name>
</gene>
<evidence type="ECO:0000256" key="4">
    <source>
        <dbReference type="ARBA" id="ARBA00022827"/>
    </source>
</evidence>
<dbReference type="PANTHER" id="PTHR11985:SF15">
    <property type="entry name" value="GLYCEROL-3-PHOSPHATE DEHYDROGENASE, MITOCHONDRIAL"/>
    <property type="match status" value="1"/>
</dbReference>
<dbReference type="PRINTS" id="PR01001">
    <property type="entry name" value="FADG3PDH"/>
</dbReference>
<dbReference type="NCBIfam" id="NF008899">
    <property type="entry name" value="PRK12266.1"/>
    <property type="match status" value="1"/>
</dbReference>
<dbReference type="EMBL" id="JAEHHL010000008">
    <property type="protein sequence ID" value="MBK0400238.1"/>
    <property type="molecule type" value="Genomic_DNA"/>
</dbReference>
<reference evidence="9" key="1">
    <citation type="submission" date="2020-12" db="EMBL/GenBank/DDBJ databases">
        <title>Bacterial taxonomy.</title>
        <authorList>
            <person name="Pan X."/>
        </authorList>
    </citation>
    <scope>NUCLEOTIDE SEQUENCE</scope>
    <source>
        <strain evidence="9">M0105</strain>
    </source>
</reference>
<keyword evidence="4" id="KW-0274">FAD</keyword>
<dbReference type="GO" id="GO:0009331">
    <property type="term" value="C:glycerol-3-phosphate dehydrogenase (FAD) complex"/>
    <property type="evidence" value="ECO:0007669"/>
    <property type="project" value="UniProtKB-UniRule"/>
</dbReference>
<dbReference type="Gene3D" id="3.50.50.60">
    <property type="entry name" value="FAD/NAD(P)-binding domain"/>
    <property type="match status" value="1"/>
</dbReference>
<dbReference type="Gene3D" id="3.30.9.10">
    <property type="entry name" value="D-Amino Acid Oxidase, subunit A, domain 2"/>
    <property type="match status" value="1"/>
</dbReference>
<organism evidence="9 10">
    <name type="scientific">Thermohalobaculum xanthum</name>
    <dbReference type="NCBI Taxonomy" id="2753746"/>
    <lineage>
        <taxon>Bacteria</taxon>
        <taxon>Pseudomonadati</taxon>
        <taxon>Pseudomonadota</taxon>
        <taxon>Alphaproteobacteria</taxon>
        <taxon>Rhodobacterales</taxon>
        <taxon>Paracoccaceae</taxon>
        <taxon>Thermohalobaculum</taxon>
    </lineage>
</organism>
<accession>A0A8J7M8T2</accession>
<evidence type="ECO:0000256" key="1">
    <source>
        <dbReference type="ARBA" id="ARBA00001974"/>
    </source>
</evidence>
<comment type="catalytic activity">
    <reaction evidence="6">
        <text>a quinone + sn-glycerol 3-phosphate = dihydroxyacetone phosphate + a quinol</text>
        <dbReference type="Rhea" id="RHEA:18977"/>
        <dbReference type="ChEBI" id="CHEBI:24646"/>
        <dbReference type="ChEBI" id="CHEBI:57597"/>
        <dbReference type="ChEBI" id="CHEBI:57642"/>
        <dbReference type="ChEBI" id="CHEBI:132124"/>
        <dbReference type="EC" id="1.1.5.3"/>
    </reaction>
</comment>
<comment type="similarity">
    <text evidence="2 6">Belongs to the FAD-dependent glycerol-3-phosphate dehydrogenase family.</text>
</comment>
<dbReference type="PROSITE" id="PS00977">
    <property type="entry name" value="FAD_G3PDH_1"/>
    <property type="match status" value="1"/>
</dbReference>
<protein>
    <recommendedName>
        <fullName evidence="6">Glycerol-3-phosphate dehydrogenase</fullName>
        <ecNumber evidence="6">1.1.5.3</ecNumber>
    </recommendedName>
</protein>
<evidence type="ECO:0000256" key="3">
    <source>
        <dbReference type="ARBA" id="ARBA00022630"/>
    </source>
</evidence>
<evidence type="ECO:0000259" key="7">
    <source>
        <dbReference type="Pfam" id="PF01266"/>
    </source>
</evidence>
<dbReference type="Gene3D" id="6.10.250.1890">
    <property type="match status" value="1"/>
</dbReference>
<dbReference type="NCBIfam" id="NF009906">
    <property type="entry name" value="PRK13369.1"/>
    <property type="match status" value="1"/>
</dbReference>
<proteinExistence type="inferred from homology"/>
<dbReference type="GO" id="GO:0046168">
    <property type="term" value="P:glycerol-3-phosphate catabolic process"/>
    <property type="evidence" value="ECO:0007669"/>
    <property type="project" value="TreeGrafter"/>
</dbReference>
<evidence type="ECO:0000256" key="6">
    <source>
        <dbReference type="RuleBase" id="RU361217"/>
    </source>
</evidence>
<dbReference type="EC" id="1.1.5.3" evidence="6"/>
<dbReference type="SUPFAM" id="SSF54373">
    <property type="entry name" value="FAD-linked reductases, C-terminal domain"/>
    <property type="match status" value="1"/>
</dbReference>
<dbReference type="RefSeq" id="WP_200610770.1">
    <property type="nucleotide sequence ID" value="NZ_JAEHHL010000008.1"/>
</dbReference>
<dbReference type="InterPro" id="IPR031656">
    <property type="entry name" value="DAO_C"/>
</dbReference>
<dbReference type="InterPro" id="IPR038299">
    <property type="entry name" value="DAO_C_sf"/>
</dbReference>
<dbReference type="PROSITE" id="PS00978">
    <property type="entry name" value="FAD_G3PDH_2"/>
    <property type="match status" value="1"/>
</dbReference>
<sequence>MPSSASRDIEVFDLAIIGGGVNGTGIARDAAGRGLSVLVCEQGDLAGATSSASTKLFHGGLRYLEYYEFRLVREALIERETLLVAMPHISWPLRFVLPHHKGLRPAWLLRLGLFIYDHLGGRKLLPPTRTLDLRSDPAGKPLKPEFARGFEYSDCWVEDSRLVVLNARDAVARGAKVLTRMRCTSASREGELWDVTLEDAVTGEVHEVRARALVNAGGPWVDDVIRNRVRENVSDRIRLVRGSHIVTRRLFEHDRAYIFQNADGRIVFAIPYETDFTLIGTTDRDHQDGPGSARCTDEERDYLCASVSDYLATPVTADDVVWTYSGVRPLYDDGATSATAATRDYVLKVEGRPGEAPLLNIFGGKITTYRRLAEAALAKLAPFFPRMGPDWTARVPMPGGDFAVDARDTLVDDLCASYPFLDRAWALRLVRAYGTEARAILGEAKTEADLGRNFGHDLTEAEVRWLMTREWARTADDVLWRRSKLGLRLTPDEAVALDAWMVEHRALVAGSTAAA</sequence>
<dbReference type="InterPro" id="IPR036188">
    <property type="entry name" value="FAD/NAD-bd_sf"/>
</dbReference>
<name>A0A8J7M8T2_9RHOB</name>
<dbReference type="InterPro" id="IPR006076">
    <property type="entry name" value="FAD-dep_OxRdtase"/>
</dbReference>
<keyword evidence="10" id="KW-1185">Reference proteome</keyword>
<keyword evidence="5 6" id="KW-0560">Oxidoreductase</keyword>
<comment type="cofactor">
    <cofactor evidence="1 6">
        <name>FAD</name>
        <dbReference type="ChEBI" id="CHEBI:57692"/>
    </cofactor>
</comment>
<evidence type="ECO:0000256" key="5">
    <source>
        <dbReference type="ARBA" id="ARBA00023002"/>
    </source>
</evidence>
<dbReference type="GO" id="GO:0004368">
    <property type="term" value="F:glycerol-3-phosphate dehydrogenase (quinone) activity"/>
    <property type="evidence" value="ECO:0007669"/>
    <property type="project" value="UniProtKB-EC"/>
</dbReference>
<evidence type="ECO:0000313" key="9">
    <source>
        <dbReference type="EMBL" id="MBK0400238.1"/>
    </source>
</evidence>
<evidence type="ECO:0000256" key="2">
    <source>
        <dbReference type="ARBA" id="ARBA00007330"/>
    </source>
</evidence>
<feature type="domain" description="FAD dependent oxidoreductase" evidence="7">
    <location>
        <begin position="13"/>
        <end position="337"/>
    </location>
</feature>
<feature type="domain" description="Alpha-glycerophosphate oxidase C-terminal" evidence="8">
    <location>
        <begin position="392"/>
        <end position="487"/>
    </location>
</feature>
<dbReference type="Pfam" id="PF01266">
    <property type="entry name" value="DAO"/>
    <property type="match status" value="1"/>
</dbReference>